<evidence type="ECO:0000313" key="11">
    <source>
        <dbReference type="Proteomes" id="UP001178508"/>
    </source>
</evidence>
<dbReference type="Proteomes" id="UP001178508">
    <property type="component" value="Chromosome 9"/>
</dbReference>
<name>A0AAV1FRF8_XYRNO</name>
<dbReference type="EMBL" id="OY660872">
    <property type="protein sequence ID" value="CAJ1063566.1"/>
    <property type="molecule type" value="Genomic_DNA"/>
</dbReference>
<dbReference type="Pfam" id="PF21604">
    <property type="entry name" value="CRLF2_D1"/>
    <property type="match status" value="1"/>
</dbReference>
<keyword evidence="11" id="KW-1185">Reference proteome</keyword>
<dbReference type="InterPro" id="IPR048651">
    <property type="entry name" value="CRLF2-like_D1"/>
</dbReference>
<dbReference type="PANTHER" id="PTHR23037">
    <property type="entry name" value="CYTOKINE RECEPTOR"/>
    <property type="match status" value="1"/>
</dbReference>
<evidence type="ECO:0000256" key="2">
    <source>
        <dbReference type="ARBA" id="ARBA00022692"/>
    </source>
</evidence>
<proteinExistence type="predicted"/>
<dbReference type="SUPFAM" id="SSF49265">
    <property type="entry name" value="Fibronectin type III"/>
    <property type="match status" value="2"/>
</dbReference>
<keyword evidence="4 7" id="KW-1133">Transmembrane helix</keyword>
<dbReference type="InterPro" id="IPR013783">
    <property type="entry name" value="Ig-like_fold"/>
</dbReference>
<evidence type="ECO:0000256" key="1">
    <source>
        <dbReference type="ARBA" id="ARBA00004167"/>
    </source>
</evidence>
<evidence type="ECO:0000259" key="9">
    <source>
        <dbReference type="Pfam" id="PF21604"/>
    </source>
</evidence>
<evidence type="ECO:0000256" key="5">
    <source>
        <dbReference type="ARBA" id="ARBA00023136"/>
    </source>
</evidence>
<dbReference type="AlphaFoldDB" id="A0AAV1FRF8"/>
<accession>A0AAV1FRF8</accession>
<evidence type="ECO:0000256" key="7">
    <source>
        <dbReference type="SAM" id="Phobius"/>
    </source>
</evidence>
<keyword evidence="2 7" id="KW-0812">Transmembrane</keyword>
<keyword evidence="3 8" id="KW-0732">Signal</keyword>
<dbReference type="InterPro" id="IPR036116">
    <property type="entry name" value="FN3_sf"/>
</dbReference>
<feature type="chain" id="PRO_5043740569" evidence="8">
    <location>
        <begin position="18"/>
        <end position="337"/>
    </location>
</feature>
<feature type="domain" description="Cytokine receptor-like factor 2-like D1" evidence="9">
    <location>
        <begin position="32"/>
        <end position="76"/>
    </location>
</feature>
<dbReference type="Gene3D" id="2.60.40.10">
    <property type="entry name" value="Immunoglobulins"/>
    <property type="match status" value="2"/>
</dbReference>
<feature type="signal peptide" evidence="8">
    <location>
        <begin position="1"/>
        <end position="17"/>
    </location>
</feature>
<dbReference type="GO" id="GO:0004896">
    <property type="term" value="F:cytokine receptor activity"/>
    <property type="evidence" value="ECO:0007669"/>
    <property type="project" value="TreeGrafter"/>
</dbReference>
<keyword evidence="5 7" id="KW-0472">Membrane</keyword>
<keyword evidence="6 10" id="KW-0675">Receptor</keyword>
<dbReference type="GO" id="GO:0009897">
    <property type="term" value="C:external side of plasma membrane"/>
    <property type="evidence" value="ECO:0007669"/>
    <property type="project" value="TreeGrafter"/>
</dbReference>
<evidence type="ECO:0000256" key="4">
    <source>
        <dbReference type="ARBA" id="ARBA00022989"/>
    </source>
</evidence>
<evidence type="ECO:0000256" key="3">
    <source>
        <dbReference type="ARBA" id="ARBA00022729"/>
    </source>
</evidence>
<evidence type="ECO:0000313" key="10">
    <source>
        <dbReference type="EMBL" id="CAJ1063566.1"/>
    </source>
</evidence>
<protein>
    <submittedName>
        <fullName evidence="10">Cytokine receptor common subunit gamma-like isoform X2</fullName>
    </submittedName>
</protein>
<evidence type="ECO:0000256" key="6">
    <source>
        <dbReference type="ARBA" id="ARBA00023170"/>
    </source>
</evidence>
<gene>
    <name evidence="10" type="ORF">XNOV1_A014804</name>
</gene>
<dbReference type="PANTHER" id="PTHR23037:SF47">
    <property type="entry name" value="INTERLEUKIN 2 RECEPTOR SUBUNIT GAMMA"/>
    <property type="match status" value="1"/>
</dbReference>
<reference evidence="10" key="1">
    <citation type="submission" date="2023-08" db="EMBL/GenBank/DDBJ databases">
        <authorList>
            <person name="Alioto T."/>
            <person name="Alioto T."/>
            <person name="Gomez Garrido J."/>
        </authorList>
    </citation>
    <scope>NUCLEOTIDE SEQUENCE</scope>
</reference>
<evidence type="ECO:0000256" key="8">
    <source>
        <dbReference type="SAM" id="SignalP"/>
    </source>
</evidence>
<sequence>MSALRLLLLCLTKLLLAKELPDVKCLVVHLLYVQCHWNELETPSGNYTFYGWFHHDKQISECPRYLRENGTNVGCSQPLAEPRQKFEDFNTKLEYRGRKRAEEHNLSDKVKLYPPVNVTIQLGSDSNLWVYWNQTARNCVESEVSYTINNMEGETTMVSPGRQNHCINLPCSHCRYEVQVRSKMERNCGESKFWSDWSEPAVWGSNNSTASDQINSMFVWTSVLTVVGTFTLILLVVMLLHHERLRIIFIPVVPKPFIHRDTLDWFENSKSLKDNFKPNYNEQACTVREYTQVCQSDSESLDSFTSSVTTDQTGCSVFIPTVESGPAPLPAPQLKIT</sequence>
<feature type="transmembrane region" description="Helical" evidence="7">
    <location>
        <begin position="217"/>
        <end position="240"/>
    </location>
</feature>
<comment type="subcellular location">
    <subcellularLocation>
        <location evidence="1">Membrane</location>
        <topology evidence="1">Single-pass membrane protein</topology>
    </subcellularLocation>
</comment>
<organism evidence="10 11">
    <name type="scientific">Xyrichtys novacula</name>
    <name type="common">Pearly razorfish</name>
    <name type="synonym">Hemipteronotus novacula</name>
    <dbReference type="NCBI Taxonomy" id="13765"/>
    <lineage>
        <taxon>Eukaryota</taxon>
        <taxon>Metazoa</taxon>
        <taxon>Chordata</taxon>
        <taxon>Craniata</taxon>
        <taxon>Vertebrata</taxon>
        <taxon>Euteleostomi</taxon>
        <taxon>Actinopterygii</taxon>
        <taxon>Neopterygii</taxon>
        <taxon>Teleostei</taxon>
        <taxon>Neoteleostei</taxon>
        <taxon>Acanthomorphata</taxon>
        <taxon>Eupercaria</taxon>
        <taxon>Labriformes</taxon>
        <taxon>Labridae</taxon>
        <taxon>Xyrichtys</taxon>
    </lineage>
</organism>